<keyword evidence="2" id="KW-0548">Nucleotidyltransferase</keyword>
<evidence type="ECO:0000256" key="3">
    <source>
        <dbReference type="ARBA" id="ARBA00022723"/>
    </source>
</evidence>
<dbReference type="eggNOG" id="ENOG502Z9ZM">
    <property type="taxonomic scope" value="Bacteria"/>
</dbReference>
<evidence type="ECO:0000256" key="7">
    <source>
        <dbReference type="ARBA" id="ARBA00023080"/>
    </source>
</evidence>
<dbReference type="GO" id="GO:0051607">
    <property type="term" value="P:defense response to virus"/>
    <property type="evidence" value="ECO:0007669"/>
    <property type="project" value="UniProtKB-KW"/>
</dbReference>
<evidence type="ECO:0000256" key="10">
    <source>
        <dbReference type="ARBA" id="ARBA00048304"/>
    </source>
</evidence>
<dbReference type="InterPro" id="IPR048445">
    <property type="entry name" value="DncV-like_NTFase"/>
</dbReference>
<protein>
    <recommendedName>
        <fullName evidence="9">Cyclic GMP-AMP synthase</fullName>
    </recommendedName>
</protein>
<gene>
    <name evidence="12" type="ORF">JCM9157_4049</name>
</gene>
<feature type="domain" description="Cyclic GMP-AMP synthase DncV-like nucleotidyltransferase" evidence="11">
    <location>
        <begin position="49"/>
        <end position="130"/>
    </location>
</feature>
<accession>W4QYS7</accession>
<evidence type="ECO:0000256" key="8">
    <source>
        <dbReference type="ARBA" id="ARBA00023118"/>
    </source>
</evidence>
<keyword evidence="8" id="KW-0051">Antiviral defense</keyword>
<keyword evidence="6" id="KW-0460">Magnesium</keyword>
<proteinExistence type="predicted"/>
<comment type="caution">
    <text evidence="12">The sequence shown here is derived from an EMBL/GenBank/DDBJ whole genome shotgun (WGS) entry which is preliminary data.</text>
</comment>
<dbReference type="OrthoDB" id="5569081at2"/>
<dbReference type="EMBL" id="BAUV01000044">
    <property type="protein sequence ID" value="GAE36828.1"/>
    <property type="molecule type" value="Genomic_DNA"/>
</dbReference>
<evidence type="ECO:0000259" key="11">
    <source>
        <dbReference type="Pfam" id="PF21654"/>
    </source>
</evidence>
<evidence type="ECO:0000256" key="2">
    <source>
        <dbReference type="ARBA" id="ARBA00022695"/>
    </source>
</evidence>
<dbReference type="RefSeq" id="WP_035667033.1">
    <property type="nucleotide sequence ID" value="NZ_BAUV01000044.1"/>
</dbReference>
<reference evidence="12 13" key="1">
    <citation type="journal article" date="2014" name="Genome Announc.">
        <title>Draft Genome Sequences of Three Alkaliphilic Bacillus Strains, Bacillus wakoensis JCM 9140T, Bacillus akibai JCM 9157T, and Bacillus hemicellulosilyticus JCM 9152T.</title>
        <authorList>
            <person name="Yuki M."/>
            <person name="Oshima K."/>
            <person name="Suda W."/>
            <person name="Oshida Y."/>
            <person name="Kitamura K."/>
            <person name="Iida T."/>
            <person name="Hattori M."/>
            <person name="Ohkuma M."/>
        </authorList>
    </citation>
    <scope>NUCLEOTIDE SEQUENCE [LARGE SCALE GENOMIC DNA]</scope>
    <source>
        <strain evidence="12 13">JCM 9157</strain>
    </source>
</reference>
<dbReference type="Proteomes" id="UP000018896">
    <property type="component" value="Unassembled WGS sequence"/>
</dbReference>
<dbReference type="GO" id="GO:0009117">
    <property type="term" value="P:nucleotide metabolic process"/>
    <property type="evidence" value="ECO:0007669"/>
    <property type="project" value="UniProtKB-KW"/>
</dbReference>
<sequence>MANLQKYFKGFHDAIKLEYDDNKELRDKRDELINFLRENMPKDACPFETFNQGSYSMFTGIKPIDDGDYDIDVALLFNLSKDDYPNPIIVKKWVHDSICMGYDDVEMKKPCVTVKFESGDRKYHVDFAIFSKENQDNNTYMAKGKLHSTPENRCWEHSAPEKLVNDIKGFPIDAQDREQFRRVIRYMKRWKDNKFKGQVNRPSGIGLTVAGLTHFQSKYTFEFFANTRTYNDLDALEIFVQNMLNSFISVLDDDLEWEDRLRVFLPTPPYNDIYGKMTGNQMAHFKEKLECLLEKLQNAKVEMDPVVACELLAEEFGDDFPIPETATTAQKRGPSIIIDNSSA</sequence>
<keyword evidence="3" id="KW-0479">Metal-binding</keyword>
<evidence type="ECO:0000256" key="6">
    <source>
        <dbReference type="ARBA" id="ARBA00022842"/>
    </source>
</evidence>
<dbReference type="AlphaFoldDB" id="W4QYS7"/>
<dbReference type="STRING" id="1236973.JCM9157_4049"/>
<evidence type="ECO:0000256" key="5">
    <source>
        <dbReference type="ARBA" id="ARBA00022840"/>
    </source>
</evidence>
<keyword evidence="13" id="KW-1185">Reference proteome</keyword>
<comment type="catalytic activity">
    <reaction evidence="10">
        <text>GTP + ATP = 3',3'-cGAMP + 2 diphosphate</text>
        <dbReference type="Rhea" id="RHEA:35647"/>
        <dbReference type="ChEBI" id="CHEBI:30616"/>
        <dbReference type="ChEBI" id="CHEBI:33019"/>
        <dbReference type="ChEBI" id="CHEBI:37565"/>
        <dbReference type="ChEBI" id="CHEBI:71501"/>
    </reaction>
    <physiologicalReaction direction="left-to-right" evidence="10">
        <dbReference type="Rhea" id="RHEA:35648"/>
    </physiologicalReaction>
</comment>
<evidence type="ECO:0000256" key="1">
    <source>
        <dbReference type="ARBA" id="ARBA00022679"/>
    </source>
</evidence>
<dbReference type="GO" id="GO:0005524">
    <property type="term" value="F:ATP binding"/>
    <property type="evidence" value="ECO:0007669"/>
    <property type="project" value="UniProtKB-KW"/>
</dbReference>
<evidence type="ECO:0000313" key="12">
    <source>
        <dbReference type="EMBL" id="GAE36828.1"/>
    </source>
</evidence>
<keyword evidence="5" id="KW-0067">ATP-binding</keyword>
<evidence type="ECO:0000256" key="9">
    <source>
        <dbReference type="ARBA" id="ARBA00044145"/>
    </source>
</evidence>
<dbReference type="GO" id="GO:0046872">
    <property type="term" value="F:metal ion binding"/>
    <property type="evidence" value="ECO:0007669"/>
    <property type="project" value="UniProtKB-KW"/>
</dbReference>
<keyword evidence="7" id="KW-0546">Nucleotide metabolism</keyword>
<keyword evidence="4" id="KW-0547">Nucleotide-binding</keyword>
<evidence type="ECO:0000313" key="13">
    <source>
        <dbReference type="Proteomes" id="UP000018896"/>
    </source>
</evidence>
<keyword evidence="1" id="KW-0808">Transferase</keyword>
<dbReference type="GO" id="GO:0016779">
    <property type="term" value="F:nucleotidyltransferase activity"/>
    <property type="evidence" value="ECO:0007669"/>
    <property type="project" value="UniProtKB-KW"/>
</dbReference>
<dbReference type="Pfam" id="PF21654">
    <property type="entry name" value="DncV-like_NTFase"/>
    <property type="match status" value="1"/>
</dbReference>
<evidence type="ECO:0000256" key="4">
    <source>
        <dbReference type="ARBA" id="ARBA00022741"/>
    </source>
</evidence>
<organism evidence="12 13">
    <name type="scientific">Halalkalibacter akibai (strain ATCC 43226 / DSM 21942 / CIP 109018 / JCM 9157 / 1139)</name>
    <name type="common">Bacillus akibai</name>
    <dbReference type="NCBI Taxonomy" id="1236973"/>
    <lineage>
        <taxon>Bacteria</taxon>
        <taxon>Bacillati</taxon>
        <taxon>Bacillota</taxon>
        <taxon>Bacilli</taxon>
        <taxon>Bacillales</taxon>
        <taxon>Bacillaceae</taxon>
        <taxon>Halalkalibacter</taxon>
    </lineage>
</organism>
<name>W4QYS7_HALA3</name>